<reference evidence="5 6" key="1">
    <citation type="submission" date="2018-05" db="EMBL/GenBank/DDBJ databases">
        <title>Draft genome of Methanospirillum stamsii Pt1.</title>
        <authorList>
            <person name="Dueholm M.S."/>
            <person name="Nielsen P.H."/>
            <person name="Bakmann L.F."/>
            <person name="Otzen D.E."/>
        </authorList>
    </citation>
    <scope>NUCLEOTIDE SEQUENCE [LARGE SCALE GENOMIC DNA]</scope>
    <source>
        <strain evidence="5 6">Pt1</strain>
    </source>
</reference>
<gene>
    <name evidence="5" type="ORF">DLD82_14105</name>
</gene>
<comment type="caution">
    <text evidence="5">The sequence shown here is derived from an EMBL/GenBank/DDBJ whole genome shotgun (WGS) entry which is preliminary data.</text>
</comment>
<evidence type="ECO:0000313" key="5">
    <source>
        <dbReference type="EMBL" id="PWR71124.1"/>
    </source>
</evidence>
<evidence type="ECO:0000256" key="2">
    <source>
        <dbReference type="ARBA" id="ARBA00022517"/>
    </source>
</evidence>
<dbReference type="GO" id="GO:0006364">
    <property type="term" value="P:rRNA processing"/>
    <property type="evidence" value="ECO:0007669"/>
    <property type="project" value="UniProtKB-KW"/>
</dbReference>
<dbReference type="GO" id="GO:1990904">
    <property type="term" value="C:ribonucleoprotein complex"/>
    <property type="evidence" value="ECO:0007669"/>
    <property type="project" value="UniProtKB-KW"/>
</dbReference>
<dbReference type="SUPFAM" id="SSF144210">
    <property type="entry name" value="Nop10-like SnoRNP"/>
    <property type="match status" value="1"/>
</dbReference>
<protein>
    <submittedName>
        <fullName evidence="5">Ribosome biogenesis protein</fullName>
    </submittedName>
</protein>
<dbReference type="AlphaFoldDB" id="A0A2V2MSB1"/>
<sequence>MKGRIRYCPTDKTYTLSEICSHCGNPTITPHPARYSPEDKYGLYRRQVS</sequence>
<dbReference type="GeneID" id="97611270"/>
<dbReference type="Gene3D" id="2.20.28.40">
    <property type="entry name" value="H/ACA ribonucleoprotein complex, subunit Nop10"/>
    <property type="match status" value="1"/>
</dbReference>
<comment type="similarity">
    <text evidence="1">Belongs to the NOP10 family.</text>
</comment>
<dbReference type="GO" id="GO:0001522">
    <property type="term" value="P:pseudouridine synthesis"/>
    <property type="evidence" value="ECO:0007669"/>
    <property type="project" value="InterPro"/>
</dbReference>
<proteinExistence type="inferred from homology"/>
<evidence type="ECO:0000256" key="3">
    <source>
        <dbReference type="ARBA" id="ARBA00022552"/>
    </source>
</evidence>
<dbReference type="InterPro" id="IPR036756">
    <property type="entry name" value="H/ACA_rnp_Nop10_sf"/>
</dbReference>
<dbReference type="RefSeq" id="WP_109941768.1">
    <property type="nucleotide sequence ID" value="NZ_CP176366.1"/>
</dbReference>
<evidence type="ECO:0000313" key="6">
    <source>
        <dbReference type="Proteomes" id="UP000245934"/>
    </source>
</evidence>
<accession>A0A2V2MSB1</accession>
<dbReference type="Pfam" id="PF04135">
    <property type="entry name" value="Nop10p"/>
    <property type="match status" value="1"/>
</dbReference>
<dbReference type="NCBIfam" id="NF009623">
    <property type="entry name" value="PRK13130.1"/>
    <property type="match status" value="1"/>
</dbReference>
<name>A0A2V2MSB1_9EURY</name>
<evidence type="ECO:0000256" key="1">
    <source>
        <dbReference type="ARBA" id="ARBA00009462"/>
    </source>
</evidence>
<keyword evidence="4" id="KW-0687">Ribonucleoprotein</keyword>
<dbReference type="Proteomes" id="UP000245934">
    <property type="component" value="Unassembled WGS sequence"/>
</dbReference>
<keyword evidence="6" id="KW-1185">Reference proteome</keyword>
<organism evidence="5 6">
    <name type="scientific">Methanospirillum stamsii</name>
    <dbReference type="NCBI Taxonomy" id="1277351"/>
    <lineage>
        <taxon>Archaea</taxon>
        <taxon>Methanobacteriati</taxon>
        <taxon>Methanobacteriota</taxon>
        <taxon>Stenosarchaea group</taxon>
        <taxon>Methanomicrobia</taxon>
        <taxon>Methanomicrobiales</taxon>
        <taxon>Methanospirillaceae</taxon>
        <taxon>Methanospirillum</taxon>
    </lineage>
</organism>
<dbReference type="EMBL" id="QGMZ01000037">
    <property type="protein sequence ID" value="PWR71124.1"/>
    <property type="molecule type" value="Genomic_DNA"/>
</dbReference>
<keyword evidence="2" id="KW-0690">Ribosome biogenesis</keyword>
<dbReference type="InterPro" id="IPR007264">
    <property type="entry name" value="H/ACA_rnp_Nop10"/>
</dbReference>
<dbReference type="OrthoDB" id="7259at2157"/>
<dbReference type="GO" id="GO:0030515">
    <property type="term" value="F:snoRNA binding"/>
    <property type="evidence" value="ECO:0007669"/>
    <property type="project" value="InterPro"/>
</dbReference>
<evidence type="ECO:0000256" key="4">
    <source>
        <dbReference type="ARBA" id="ARBA00023274"/>
    </source>
</evidence>
<keyword evidence="3" id="KW-0698">rRNA processing</keyword>